<evidence type="ECO:0000256" key="1">
    <source>
        <dbReference type="SAM" id="MobiDB-lite"/>
    </source>
</evidence>
<feature type="compositionally biased region" description="Low complexity" evidence="1">
    <location>
        <begin position="324"/>
        <end position="339"/>
    </location>
</feature>
<proteinExistence type="predicted"/>
<feature type="compositionally biased region" description="Gly residues" evidence="1">
    <location>
        <begin position="48"/>
        <end position="59"/>
    </location>
</feature>
<protein>
    <submittedName>
        <fullName evidence="2">Uncharacterized protein</fullName>
    </submittedName>
</protein>
<dbReference type="Proteomes" id="UP000256970">
    <property type="component" value="Unassembled WGS sequence"/>
</dbReference>
<name>A0A383WCS0_TETOB</name>
<keyword evidence="3" id="KW-1185">Reference proteome</keyword>
<organism evidence="2 3">
    <name type="scientific">Tetradesmus obliquus</name>
    <name type="common">Green alga</name>
    <name type="synonym">Acutodesmus obliquus</name>
    <dbReference type="NCBI Taxonomy" id="3088"/>
    <lineage>
        <taxon>Eukaryota</taxon>
        <taxon>Viridiplantae</taxon>
        <taxon>Chlorophyta</taxon>
        <taxon>core chlorophytes</taxon>
        <taxon>Chlorophyceae</taxon>
        <taxon>CS clade</taxon>
        <taxon>Sphaeropleales</taxon>
        <taxon>Scenedesmaceae</taxon>
        <taxon>Tetradesmus</taxon>
    </lineage>
</organism>
<feature type="region of interest" description="Disordered" evidence="1">
    <location>
        <begin position="673"/>
        <end position="697"/>
    </location>
</feature>
<dbReference type="AlphaFoldDB" id="A0A383WCS0"/>
<gene>
    <name evidence="2" type="ORF">BQ4739_LOCUS15197</name>
</gene>
<feature type="compositionally biased region" description="Low complexity" evidence="1">
    <location>
        <begin position="755"/>
        <end position="766"/>
    </location>
</feature>
<feature type="region of interest" description="Disordered" evidence="1">
    <location>
        <begin position="35"/>
        <end position="74"/>
    </location>
</feature>
<reference evidence="2 3" key="1">
    <citation type="submission" date="2016-10" db="EMBL/GenBank/DDBJ databases">
        <authorList>
            <person name="Cai Z."/>
        </authorList>
    </citation>
    <scope>NUCLEOTIDE SEQUENCE [LARGE SCALE GENOMIC DNA]</scope>
</reference>
<dbReference type="EMBL" id="FNXT01001221">
    <property type="protein sequence ID" value="SZX74879.1"/>
    <property type="molecule type" value="Genomic_DNA"/>
</dbReference>
<feature type="region of interest" description="Disordered" evidence="1">
    <location>
        <begin position="318"/>
        <end position="445"/>
    </location>
</feature>
<evidence type="ECO:0000313" key="2">
    <source>
        <dbReference type="EMBL" id="SZX74879.1"/>
    </source>
</evidence>
<feature type="region of interest" description="Disordered" evidence="1">
    <location>
        <begin position="610"/>
        <end position="630"/>
    </location>
</feature>
<feature type="region of interest" description="Disordered" evidence="1">
    <location>
        <begin position="747"/>
        <end position="771"/>
    </location>
</feature>
<dbReference type="STRING" id="3088.A0A383WCS0"/>
<accession>A0A383WCS0</accession>
<feature type="region of interest" description="Disordered" evidence="1">
    <location>
        <begin position="458"/>
        <end position="521"/>
    </location>
</feature>
<feature type="compositionally biased region" description="Polar residues" evidence="1">
    <location>
        <begin position="492"/>
        <end position="509"/>
    </location>
</feature>
<feature type="region of interest" description="Disordered" evidence="1">
    <location>
        <begin position="88"/>
        <end position="111"/>
    </location>
</feature>
<evidence type="ECO:0000313" key="3">
    <source>
        <dbReference type="Proteomes" id="UP000256970"/>
    </source>
</evidence>
<sequence length="908" mass="91594">MNALQEARPSTAAAKSRLSVLTTFDWTDSNSALHTHTLTSSTPAGNGTPAGGLDAGSGGMQLARPGTPGTPSRSSYAIVASELLAASSPHAPASPKPARTDRSGLLNSLASSSSPTAAQVLGAAGGEFDRLLSGKVSRARASIIAAQPVSLDTAGPAAAAAADLAGTLASKSSTIRPADRPASPAAAASRVSLATVGLLAAPDAGLLPGSPLADAAAAGVAAALFSGNSSSNSTSGAGRSSVSGRPQPLLQLQQQQHGVSPVAGAVLQQNTTAAARRSSAGGLGMAAALLQIAPMTQQGSNSKTAAVGTGAQGYLAKLHASQPAAEQSSATSAGASSSSTRERSKQTGSAAFKTTSRDKASRVGRVAALSPDAPGPGHYRPQHGPTDKHLPAAHIVPAASGRPISPGKSATAAAAAVAQEQQPPEPHRHTLQQHRASTDLPTSAAAAAAGTITLLATRGSATGTPRTEEGDAGSPLGLQPHRVHARQPPRKGTSSFQAVSREQLQRQQRPASAGAAGGPGGAAADYFREGYDSLTRPRSSRGPVAVFDKQLPRPASAAMLECSSPAALGPGAYHRSGQLPASYTGADVPAGHVISSGGGALEFDKYCSRPGSSPAAAASDDDGGGSLLQGATAADWPGLWGWAAAADGCPHQTGHLTGTFTCAAAGAGQQQAAETDWQQQQQHREDCVPQKQRPSSRDALAYVRRHFPTELVDLQEACEDRRPAAAPEQQQQIWQQQQLLQLRQLRPKSGHHPQRQAAAKPRPASAVLTRPCGSLGTSSFTAAAAAAAHRPRTAGATSGGGSSSRQDGMLGLQQVGALGSTGIAPRVKGGAWSSNSRAAAARVMRAMSVGSVIPPASVAVLQPGTELAYEPNPEVLGHMHKTPAWSMPPNRTATSKMWAQAAMKAGLQ</sequence>